<reference evidence="2" key="1">
    <citation type="submission" date="2021-09" db="EMBL/GenBank/DDBJ databases">
        <title>Genome analysis of Fictibacillus sp. KIGAM418 isolated from marine sediment.</title>
        <authorList>
            <person name="Seo M.-J."/>
            <person name="Cho E.-S."/>
            <person name="Hwang C.Y."/>
        </authorList>
    </citation>
    <scope>NUCLEOTIDE SEQUENCE</scope>
    <source>
        <strain evidence="2">KIGAM418</strain>
    </source>
</reference>
<evidence type="ECO:0000313" key="3">
    <source>
        <dbReference type="Proteomes" id="UP001139011"/>
    </source>
</evidence>
<feature type="transmembrane region" description="Helical" evidence="1">
    <location>
        <begin position="48"/>
        <end position="68"/>
    </location>
</feature>
<proteinExistence type="predicted"/>
<keyword evidence="1" id="KW-0472">Membrane</keyword>
<keyword evidence="3" id="KW-1185">Reference proteome</keyword>
<dbReference type="RefSeq" id="WP_248252849.1">
    <property type="nucleotide sequence ID" value="NZ_JAIWJX010000002.1"/>
</dbReference>
<gene>
    <name evidence="2" type="ORF">LCY76_12115</name>
</gene>
<protein>
    <submittedName>
        <fullName evidence="2">Uncharacterized protein</fullName>
    </submittedName>
</protein>
<keyword evidence="1" id="KW-0812">Transmembrane</keyword>
<evidence type="ECO:0000256" key="1">
    <source>
        <dbReference type="SAM" id="Phobius"/>
    </source>
</evidence>
<keyword evidence="1" id="KW-1133">Transmembrane helix</keyword>
<organism evidence="2 3">
    <name type="scientific">Fictibacillus marinisediminis</name>
    <dbReference type="NCBI Taxonomy" id="2878389"/>
    <lineage>
        <taxon>Bacteria</taxon>
        <taxon>Bacillati</taxon>
        <taxon>Bacillota</taxon>
        <taxon>Bacilli</taxon>
        <taxon>Bacillales</taxon>
        <taxon>Fictibacillaceae</taxon>
        <taxon>Fictibacillus</taxon>
    </lineage>
</organism>
<name>A0A9X1XE19_9BACL</name>
<comment type="caution">
    <text evidence="2">The sequence shown here is derived from an EMBL/GenBank/DDBJ whole genome shotgun (WGS) entry which is preliminary data.</text>
</comment>
<accession>A0A9X1XE19</accession>
<dbReference type="AlphaFoldDB" id="A0A9X1XE19"/>
<feature type="transmembrane region" description="Helical" evidence="1">
    <location>
        <begin position="94"/>
        <end position="116"/>
    </location>
</feature>
<sequence>MTILKSCYTVMYILATSSVRASTIGVVVTGIFLSVWTKWGLFKFHWIIVKEVLTILSIGLGIFGMYYWTLDASSITATEGLRALHDQGFLVNRLQLFIGIILQILSLGTMFFLSVFKPWVRRNRSS</sequence>
<feature type="transmembrane region" description="Helical" evidence="1">
    <location>
        <begin position="12"/>
        <end position="36"/>
    </location>
</feature>
<dbReference type="Proteomes" id="UP001139011">
    <property type="component" value="Unassembled WGS sequence"/>
</dbReference>
<evidence type="ECO:0000313" key="2">
    <source>
        <dbReference type="EMBL" id="MCK6257340.1"/>
    </source>
</evidence>
<dbReference type="EMBL" id="JAIWJX010000002">
    <property type="protein sequence ID" value="MCK6257340.1"/>
    <property type="molecule type" value="Genomic_DNA"/>
</dbReference>